<protein>
    <submittedName>
        <fullName evidence="1">Uncharacterized protein</fullName>
    </submittedName>
</protein>
<name>A0A0T5ZXD5_UNCKA</name>
<dbReference type="EMBL" id="LDXK01000003">
    <property type="protein sequence ID" value="KRT67435.1"/>
    <property type="molecule type" value="Genomic_DNA"/>
</dbReference>
<evidence type="ECO:0000313" key="1">
    <source>
        <dbReference type="EMBL" id="KRT67435.1"/>
    </source>
</evidence>
<organism evidence="1 2">
    <name type="scientific">candidate division WWE3 bacterium CSP1-7</name>
    <dbReference type="NCBI Taxonomy" id="1576480"/>
    <lineage>
        <taxon>Bacteria</taxon>
        <taxon>Katanobacteria</taxon>
    </lineage>
</organism>
<comment type="caution">
    <text evidence="1">The sequence shown here is derived from an EMBL/GenBank/DDBJ whole genome shotgun (WGS) entry which is preliminary data.</text>
</comment>
<sequence>MEAADSRRKEGVTRVEPQAVEMKISPLFYGHKKELCDKRHSPFEF</sequence>
<reference evidence="1 2" key="1">
    <citation type="submission" date="2015-05" db="EMBL/GenBank/DDBJ databases">
        <title>Critical biogeochemical functions in the subsurface are associated with bacteria from new phyla and little studied lineages.</title>
        <authorList>
            <person name="Hug L.A."/>
            <person name="Thomas B.C."/>
            <person name="Sharon I."/>
            <person name="Brown C.T."/>
            <person name="Sharma R."/>
            <person name="Hettich R.L."/>
            <person name="Wilkins M.J."/>
            <person name="Williams K.H."/>
            <person name="Singh A."/>
            <person name="Banfield J.F."/>
        </authorList>
    </citation>
    <scope>NUCLEOTIDE SEQUENCE [LARGE SCALE GENOMIC DNA]</scope>
    <source>
        <strain evidence="1">CSP1-7</strain>
    </source>
</reference>
<proteinExistence type="predicted"/>
<evidence type="ECO:0000313" key="2">
    <source>
        <dbReference type="Proteomes" id="UP000051297"/>
    </source>
</evidence>
<dbReference type="Proteomes" id="UP000051297">
    <property type="component" value="Unassembled WGS sequence"/>
</dbReference>
<gene>
    <name evidence="1" type="ORF">XU08_C0003G0111</name>
</gene>
<dbReference type="STRING" id="1576480.XU08_C0003G0111"/>
<dbReference type="AlphaFoldDB" id="A0A0T5ZXD5"/>
<accession>A0A0T5ZXD5</accession>